<proteinExistence type="predicted"/>
<sequence length="255" mass="28846">MAEIVSLSDLAEVTFKDLYRSYNNAMDINSKSAKQRADIIDAIFSEVYLSVFKPLPGETTQNGSKSKLKTYDVQEVENITELIIRLNQLYGGVIKLIQFSNLTGINRYTLNLWEKANRSSGYVFKLSDTEINEEYSYINILLNKGEEVKYYGNRNARINSELSTFRFDVYKRLREAMRAQNTNGLASNPMGEMAIANNDEDVGKMWAQKGINTQTQPRQVLDASQLRILVLPGDKNTSMLTDSGAYDSNNTNANE</sequence>
<organism evidence="1">
    <name type="scientific">Siphoviridae sp. ctLeh52</name>
    <dbReference type="NCBI Taxonomy" id="2827849"/>
    <lineage>
        <taxon>Viruses</taxon>
        <taxon>Duplodnaviria</taxon>
        <taxon>Heunggongvirae</taxon>
        <taxon>Uroviricota</taxon>
        <taxon>Caudoviricetes</taxon>
    </lineage>
</organism>
<accession>A0A8S5RWX1</accession>
<protein>
    <submittedName>
        <fullName evidence="1">Uncharacterized protein</fullName>
    </submittedName>
</protein>
<dbReference type="EMBL" id="BK032499">
    <property type="protein sequence ID" value="DAF43121.1"/>
    <property type="molecule type" value="Genomic_DNA"/>
</dbReference>
<name>A0A8S5RWX1_9CAUD</name>
<reference evidence="1" key="1">
    <citation type="journal article" date="2021" name="Proc. Natl. Acad. Sci. U.S.A.">
        <title>A Catalog of Tens of Thousands of Viruses from Human Metagenomes Reveals Hidden Associations with Chronic Diseases.</title>
        <authorList>
            <person name="Tisza M.J."/>
            <person name="Buck C.B."/>
        </authorList>
    </citation>
    <scope>NUCLEOTIDE SEQUENCE</scope>
    <source>
        <strain evidence="1">CtLeh52</strain>
    </source>
</reference>
<evidence type="ECO:0000313" key="1">
    <source>
        <dbReference type="EMBL" id="DAF43121.1"/>
    </source>
</evidence>